<dbReference type="InterPro" id="IPR004299">
    <property type="entry name" value="MBOAT_fam"/>
</dbReference>
<dbReference type="OrthoDB" id="5974730at2759"/>
<dbReference type="PANTHER" id="PTHR13906:SF14">
    <property type="entry name" value="LYSOPHOSPHOLIPID ACYLTRANSFERASE 5"/>
    <property type="match status" value="1"/>
</dbReference>
<keyword evidence="12" id="KW-0594">Phospholipid biosynthesis</keyword>
<keyword evidence="5" id="KW-0444">Lipid biosynthesis</keyword>
<dbReference type="GO" id="GO:0071617">
    <property type="term" value="F:lysophospholipid acyltransferase activity"/>
    <property type="evidence" value="ECO:0007669"/>
    <property type="project" value="TreeGrafter"/>
</dbReference>
<keyword evidence="6" id="KW-0808">Transferase</keyword>
<evidence type="ECO:0000256" key="12">
    <source>
        <dbReference type="ARBA" id="ARBA00023209"/>
    </source>
</evidence>
<keyword evidence="11" id="KW-0472">Membrane</keyword>
<comment type="pathway">
    <text evidence="15">Phospholipid metabolism.</text>
</comment>
<accession>A0A6S7FZT0</accession>
<dbReference type="InterPro" id="IPR049941">
    <property type="entry name" value="LPLAT_7/PORCN-like"/>
</dbReference>
<keyword evidence="13" id="KW-1208">Phospholipid metabolism</keyword>
<dbReference type="EC" id="2.3.1.23" evidence="16"/>
<evidence type="ECO:0000256" key="9">
    <source>
        <dbReference type="ARBA" id="ARBA00022989"/>
    </source>
</evidence>
<evidence type="ECO:0000256" key="13">
    <source>
        <dbReference type="ARBA" id="ARBA00023264"/>
    </source>
</evidence>
<dbReference type="GO" id="GO:0006656">
    <property type="term" value="P:phosphatidylcholine biosynthetic process"/>
    <property type="evidence" value="ECO:0007669"/>
    <property type="project" value="TreeGrafter"/>
</dbReference>
<evidence type="ECO:0000256" key="5">
    <source>
        <dbReference type="ARBA" id="ARBA00022516"/>
    </source>
</evidence>
<evidence type="ECO:0000256" key="16">
    <source>
        <dbReference type="ARBA" id="ARBA00026120"/>
    </source>
</evidence>
<reference evidence="19" key="1">
    <citation type="submission" date="2020-04" db="EMBL/GenBank/DDBJ databases">
        <authorList>
            <person name="Alioto T."/>
            <person name="Alioto T."/>
            <person name="Gomez Garrido J."/>
        </authorList>
    </citation>
    <scope>NUCLEOTIDE SEQUENCE</scope>
    <source>
        <strain evidence="19">A484AB</strain>
    </source>
</reference>
<dbReference type="GO" id="GO:0016020">
    <property type="term" value="C:membrane"/>
    <property type="evidence" value="ECO:0007669"/>
    <property type="project" value="UniProtKB-SubCell"/>
</dbReference>
<evidence type="ECO:0000256" key="6">
    <source>
        <dbReference type="ARBA" id="ARBA00022679"/>
    </source>
</evidence>
<evidence type="ECO:0000256" key="7">
    <source>
        <dbReference type="ARBA" id="ARBA00022692"/>
    </source>
</evidence>
<dbReference type="GO" id="GO:0005783">
    <property type="term" value="C:endoplasmic reticulum"/>
    <property type="evidence" value="ECO:0007669"/>
    <property type="project" value="UniProtKB-SubCell"/>
</dbReference>
<dbReference type="PANTHER" id="PTHR13906">
    <property type="entry name" value="PORCUPINE"/>
    <property type="match status" value="1"/>
</dbReference>
<evidence type="ECO:0000256" key="18">
    <source>
        <dbReference type="ARBA" id="ARBA00039721"/>
    </source>
</evidence>
<dbReference type="EMBL" id="CACRXK020000833">
    <property type="protein sequence ID" value="CAB3985138.1"/>
    <property type="molecule type" value="Genomic_DNA"/>
</dbReference>
<evidence type="ECO:0000256" key="2">
    <source>
        <dbReference type="ARBA" id="ARBA00004240"/>
    </source>
</evidence>
<keyword evidence="7" id="KW-0812">Transmembrane</keyword>
<sequence length="465" mass="53343">MGYHLISVEPLVRITGVDGSVIRLLAGIFIAYPLAFIYGFTLYKKSPTLQHLLITICGLFLAVFLYGLEGLHTLVAVVVQYLLIHLIGPNYIMVLASFTFQMTYLLVGYWVYSTDLYDIAWTTAQCILVLRLIGVAWDTYDGAQDLEKASNDTKEMALRTPPGLLEMTGHAYFFGSFIVGPQFPMSRYLSFIGGTLIPPKHDRQDVKIKKGLLRLAAGLVYMSIYALFEGSFNNQYLVSKEFETLSLIRKMAYITVWGKTTLCKYLAVWLVAEGSCIMSGLTYNGKTESGEARWDALKNCKLTIHETTITLQGVIDSFNVNTNLWMSRYLFKRLRFLGNKTLSHVITLMFLAAWHGIYIGYFICFTTEYFYINAEKQFLTILGRFEEKISPTGLLFKIRWIVMYSLKLTIMSYCLLPFVLLKWSRIYQVYKTTYALPHVVVLVWAIFYNFIYPSLRTKESSKKRE</sequence>
<keyword evidence="20" id="KW-1185">Reference proteome</keyword>
<dbReference type="Pfam" id="PF03062">
    <property type="entry name" value="MBOAT"/>
    <property type="match status" value="1"/>
</dbReference>
<keyword evidence="10" id="KW-0443">Lipid metabolism</keyword>
<evidence type="ECO:0000256" key="1">
    <source>
        <dbReference type="ARBA" id="ARBA00004141"/>
    </source>
</evidence>
<protein>
    <recommendedName>
        <fullName evidence="18">Lysophospholipid acyltransferase 5</fullName>
        <ecNumber evidence="16">2.3.1.23</ecNumber>
        <ecNumber evidence="17">2.3.1.n6</ecNumber>
    </recommendedName>
</protein>
<comment type="pathway">
    <text evidence="3">Lipid metabolism; phospholipid metabolism.</text>
</comment>
<evidence type="ECO:0000256" key="4">
    <source>
        <dbReference type="ARBA" id="ARBA00010323"/>
    </source>
</evidence>
<evidence type="ECO:0000256" key="10">
    <source>
        <dbReference type="ARBA" id="ARBA00023098"/>
    </source>
</evidence>
<proteinExistence type="inferred from homology"/>
<dbReference type="AlphaFoldDB" id="A0A6S7FZT0"/>
<organism evidence="19 20">
    <name type="scientific">Paramuricea clavata</name>
    <name type="common">Red gorgonian</name>
    <name type="synonym">Violescent sea-whip</name>
    <dbReference type="NCBI Taxonomy" id="317549"/>
    <lineage>
        <taxon>Eukaryota</taxon>
        <taxon>Metazoa</taxon>
        <taxon>Cnidaria</taxon>
        <taxon>Anthozoa</taxon>
        <taxon>Octocorallia</taxon>
        <taxon>Malacalcyonacea</taxon>
        <taxon>Plexauridae</taxon>
        <taxon>Paramuricea</taxon>
    </lineage>
</organism>
<evidence type="ECO:0000256" key="3">
    <source>
        <dbReference type="ARBA" id="ARBA00005074"/>
    </source>
</evidence>
<keyword evidence="14" id="KW-0012">Acyltransferase</keyword>
<dbReference type="GO" id="GO:0047184">
    <property type="term" value="F:1-acylglycerophosphocholine O-acyltransferase activity"/>
    <property type="evidence" value="ECO:0007669"/>
    <property type="project" value="UniProtKB-EC"/>
</dbReference>
<keyword evidence="8" id="KW-0256">Endoplasmic reticulum</keyword>
<keyword evidence="9" id="KW-1133">Transmembrane helix</keyword>
<comment type="subcellular location">
    <subcellularLocation>
        <location evidence="2">Endoplasmic reticulum</location>
    </subcellularLocation>
    <subcellularLocation>
        <location evidence="1">Membrane</location>
        <topology evidence="1">Multi-pass membrane protein</topology>
    </subcellularLocation>
</comment>
<evidence type="ECO:0000256" key="15">
    <source>
        <dbReference type="ARBA" id="ARBA00025707"/>
    </source>
</evidence>
<comment type="similarity">
    <text evidence="4">Belongs to the membrane-bound acyltransferase family.</text>
</comment>
<evidence type="ECO:0000256" key="17">
    <source>
        <dbReference type="ARBA" id="ARBA00038923"/>
    </source>
</evidence>
<evidence type="ECO:0000313" key="19">
    <source>
        <dbReference type="EMBL" id="CAB3985138.1"/>
    </source>
</evidence>
<dbReference type="GO" id="GO:0030258">
    <property type="term" value="P:lipid modification"/>
    <property type="evidence" value="ECO:0007669"/>
    <property type="project" value="TreeGrafter"/>
</dbReference>
<name>A0A6S7FZT0_PARCT</name>
<evidence type="ECO:0000256" key="14">
    <source>
        <dbReference type="ARBA" id="ARBA00023315"/>
    </source>
</evidence>
<comment type="caution">
    <text evidence="19">The sequence shown here is derived from an EMBL/GenBank/DDBJ whole genome shotgun (WGS) entry which is preliminary data.</text>
</comment>
<evidence type="ECO:0000256" key="8">
    <source>
        <dbReference type="ARBA" id="ARBA00022824"/>
    </source>
</evidence>
<evidence type="ECO:0000313" key="20">
    <source>
        <dbReference type="Proteomes" id="UP001152795"/>
    </source>
</evidence>
<evidence type="ECO:0000256" key="11">
    <source>
        <dbReference type="ARBA" id="ARBA00023136"/>
    </source>
</evidence>
<dbReference type="EC" id="2.3.1.n6" evidence="17"/>
<gene>
    <name evidence="19" type="ORF">PACLA_8A015043</name>
</gene>
<dbReference type="Proteomes" id="UP001152795">
    <property type="component" value="Unassembled WGS sequence"/>
</dbReference>